<organism evidence="2 3">
    <name type="scientific">Acidaminococcus intestini</name>
    <dbReference type="NCBI Taxonomy" id="187327"/>
    <lineage>
        <taxon>Bacteria</taxon>
        <taxon>Bacillati</taxon>
        <taxon>Bacillota</taxon>
        <taxon>Negativicutes</taxon>
        <taxon>Acidaminococcales</taxon>
        <taxon>Acidaminococcaceae</taxon>
        <taxon>Acidaminococcus</taxon>
    </lineage>
</organism>
<sequence length="229" mass="23364">MIGTGTVVNAAAIAAGGALGLWAGRGIKARYQESVIDGLSLCVMVLGLKMALAGQHTLLVISGLVLGILIGEALDIEGKLEHVGLYLGSRLSPKGETGAFAEGFLTTSLIYCVGAMAIVGSIQDGLNGDASTLYTKAMIDGLSAIMYGANMGAGVMASALSVFIYQGTLTLLSSFIGPFVTDAVAQEISAAGGILIFGIGLNMSKMITMRVGNMIPGLFIVAVMTYFLG</sequence>
<proteinExistence type="predicted"/>
<feature type="transmembrane region" description="Helical" evidence="1">
    <location>
        <begin position="211"/>
        <end position="228"/>
    </location>
</feature>
<feature type="transmembrane region" description="Helical" evidence="1">
    <location>
        <begin position="99"/>
        <end position="122"/>
    </location>
</feature>
<keyword evidence="1" id="KW-0812">Transmembrane</keyword>
<gene>
    <name evidence="2" type="ORF">KHX13_06210</name>
</gene>
<name>A0A943EGT1_9FIRM</name>
<evidence type="ECO:0000256" key="1">
    <source>
        <dbReference type="SAM" id="Phobius"/>
    </source>
</evidence>
<dbReference type="PANTHER" id="PTHR36111:SF2">
    <property type="entry name" value="INNER MEMBRANE PROTEIN"/>
    <property type="match status" value="1"/>
</dbReference>
<dbReference type="PANTHER" id="PTHR36111">
    <property type="entry name" value="INNER MEMBRANE PROTEIN-RELATED"/>
    <property type="match status" value="1"/>
</dbReference>
<evidence type="ECO:0000313" key="3">
    <source>
        <dbReference type="Proteomes" id="UP000754226"/>
    </source>
</evidence>
<dbReference type="InterPro" id="IPR007563">
    <property type="entry name" value="DUF554"/>
</dbReference>
<feature type="transmembrane region" description="Helical" evidence="1">
    <location>
        <begin position="142"/>
        <end position="165"/>
    </location>
</feature>
<dbReference type="EMBL" id="JAGZCZ010000006">
    <property type="protein sequence ID" value="MBS5519909.1"/>
    <property type="molecule type" value="Genomic_DNA"/>
</dbReference>
<keyword evidence="1" id="KW-0472">Membrane</keyword>
<evidence type="ECO:0000313" key="2">
    <source>
        <dbReference type="EMBL" id="MBS5519909.1"/>
    </source>
</evidence>
<feature type="transmembrane region" description="Helical" evidence="1">
    <location>
        <begin position="58"/>
        <end position="78"/>
    </location>
</feature>
<dbReference type="Proteomes" id="UP000754226">
    <property type="component" value="Unassembled WGS sequence"/>
</dbReference>
<feature type="transmembrane region" description="Helical" evidence="1">
    <location>
        <begin position="6"/>
        <end position="23"/>
    </location>
</feature>
<dbReference type="Pfam" id="PF04474">
    <property type="entry name" value="DUF554"/>
    <property type="match status" value="1"/>
</dbReference>
<keyword evidence="1" id="KW-1133">Transmembrane helix</keyword>
<dbReference type="AlphaFoldDB" id="A0A943EGT1"/>
<accession>A0A943EGT1</accession>
<protein>
    <submittedName>
        <fullName evidence="2">DUF554 domain-containing protein</fullName>
    </submittedName>
</protein>
<reference evidence="2" key="1">
    <citation type="submission" date="2021-02" db="EMBL/GenBank/DDBJ databases">
        <title>Infant gut strain persistence is associated with maternal origin, phylogeny, and functional potential including surface adhesion and iron acquisition.</title>
        <authorList>
            <person name="Lou Y.C."/>
        </authorList>
    </citation>
    <scope>NUCLEOTIDE SEQUENCE</scope>
    <source>
        <strain evidence="2">L3_106_000M1_dasL3_106_000M1_concoct_15</strain>
    </source>
</reference>
<comment type="caution">
    <text evidence="2">The sequence shown here is derived from an EMBL/GenBank/DDBJ whole genome shotgun (WGS) entry which is preliminary data.</text>
</comment>